<organism evidence="2 3">
    <name type="scientific">Rhipicephalus microplus</name>
    <name type="common">Cattle tick</name>
    <name type="synonym">Boophilus microplus</name>
    <dbReference type="NCBI Taxonomy" id="6941"/>
    <lineage>
        <taxon>Eukaryota</taxon>
        <taxon>Metazoa</taxon>
        <taxon>Ecdysozoa</taxon>
        <taxon>Arthropoda</taxon>
        <taxon>Chelicerata</taxon>
        <taxon>Arachnida</taxon>
        <taxon>Acari</taxon>
        <taxon>Parasitiformes</taxon>
        <taxon>Ixodida</taxon>
        <taxon>Ixodoidea</taxon>
        <taxon>Ixodidae</taxon>
        <taxon>Rhipicephalinae</taxon>
        <taxon>Rhipicephalus</taxon>
        <taxon>Boophilus</taxon>
    </lineage>
</organism>
<dbReference type="AlphaFoldDB" id="A0A9J6E7F2"/>
<feature type="compositionally biased region" description="Polar residues" evidence="1">
    <location>
        <begin position="135"/>
        <end position="145"/>
    </location>
</feature>
<dbReference type="EMBL" id="JABSTU010000005">
    <property type="protein sequence ID" value="KAH8030065.1"/>
    <property type="molecule type" value="Genomic_DNA"/>
</dbReference>
<sequence length="176" mass="18608">MTAIVVTKKNLPSFSEKRVAPLPSPLTVHDEALRQESSPVPSSTAVESALRSALGIGNSDPGGTSPTASTAVPELGANVSTQDPAILDWSLCDPDAEDRVAEPMPKKTDSTRIRRLLNSGENEGESTSRTDRAESSQTHRSTLSTAPLPALRNTNEAETDSALEQSSTSAAVRRPF</sequence>
<gene>
    <name evidence="2" type="ORF">HPB51_006497</name>
</gene>
<feature type="compositionally biased region" description="Polar residues" evidence="1">
    <location>
        <begin position="61"/>
        <end position="70"/>
    </location>
</feature>
<reference evidence="2" key="1">
    <citation type="journal article" date="2020" name="Cell">
        <title>Large-Scale Comparative Analyses of Tick Genomes Elucidate Their Genetic Diversity and Vector Capacities.</title>
        <authorList>
            <consortium name="Tick Genome and Microbiome Consortium (TIGMIC)"/>
            <person name="Jia N."/>
            <person name="Wang J."/>
            <person name="Shi W."/>
            <person name="Du L."/>
            <person name="Sun Y."/>
            <person name="Zhan W."/>
            <person name="Jiang J.F."/>
            <person name="Wang Q."/>
            <person name="Zhang B."/>
            <person name="Ji P."/>
            <person name="Bell-Sakyi L."/>
            <person name="Cui X.M."/>
            <person name="Yuan T.T."/>
            <person name="Jiang B.G."/>
            <person name="Yang W.F."/>
            <person name="Lam T.T."/>
            <person name="Chang Q.C."/>
            <person name="Ding S.J."/>
            <person name="Wang X.J."/>
            <person name="Zhu J.G."/>
            <person name="Ruan X.D."/>
            <person name="Zhao L."/>
            <person name="Wei J.T."/>
            <person name="Ye R.Z."/>
            <person name="Que T.C."/>
            <person name="Du C.H."/>
            <person name="Zhou Y.H."/>
            <person name="Cheng J.X."/>
            <person name="Dai P.F."/>
            <person name="Guo W.B."/>
            <person name="Han X.H."/>
            <person name="Huang E.J."/>
            <person name="Li L.F."/>
            <person name="Wei W."/>
            <person name="Gao Y.C."/>
            <person name="Liu J.Z."/>
            <person name="Shao H.Z."/>
            <person name="Wang X."/>
            <person name="Wang C.C."/>
            <person name="Yang T.C."/>
            <person name="Huo Q.B."/>
            <person name="Li W."/>
            <person name="Chen H.Y."/>
            <person name="Chen S.E."/>
            <person name="Zhou L.G."/>
            <person name="Ni X.B."/>
            <person name="Tian J.H."/>
            <person name="Sheng Y."/>
            <person name="Liu T."/>
            <person name="Pan Y.S."/>
            <person name="Xia L.Y."/>
            <person name="Li J."/>
            <person name="Zhao F."/>
            <person name="Cao W.C."/>
        </authorList>
    </citation>
    <scope>NUCLEOTIDE SEQUENCE</scope>
    <source>
        <strain evidence="2">Rmic-2018</strain>
    </source>
</reference>
<name>A0A9J6E7F2_RHIMP</name>
<feature type="compositionally biased region" description="Polar residues" evidence="1">
    <location>
        <begin position="152"/>
        <end position="170"/>
    </location>
</feature>
<accession>A0A9J6E7F2</accession>
<dbReference type="Proteomes" id="UP000821866">
    <property type="component" value="Chromosome 3"/>
</dbReference>
<proteinExistence type="predicted"/>
<feature type="region of interest" description="Disordered" evidence="1">
    <location>
        <begin position="33"/>
        <end position="176"/>
    </location>
</feature>
<keyword evidence="3" id="KW-1185">Reference proteome</keyword>
<evidence type="ECO:0000256" key="1">
    <source>
        <dbReference type="SAM" id="MobiDB-lite"/>
    </source>
</evidence>
<protein>
    <submittedName>
        <fullName evidence="2">Uncharacterized protein</fullName>
    </submittedName>
</protein>
<comment type="caution">
    <text evidence="2">The sequence shown here is derived from an EMBL/GenBank/DDBJ whole genome shotgun (WGS) entry which is preliminary data.</text>
</comment>
<evidence type="ECO:0000313" key="2">
    <source>
        <dbReference type="EMBL" id="KAH8030065.1"/>
    </source>
</evidence>
<reference evidence="2" key="2">
    <citation type="submission" date="2021-09" db="EMBL/GenBank/DDBJ databases">
        <authorList>
            <person name="Jia N."/>
            <person name="Wang J."/>
            <person name="Shi W."/>
            <person name="Du L."/>
            <person name="Sun Y."/>
            <person name="Zhan W."/>
            <person name="Jiang J."/>
            <person name="Wang Q."/>
            <person name="Zhang B."/>
            <person name="Ji P."/>
            <person name="Sakyi L.B."/>
            <person name="Cui X."/>
            <person name="Yuan T."/>
            <person name="Jiang B."/>
            <person name="Yang W."/>
            <person name="Lam T.T.-Y."/>
            <person name="Chang Q."/>
            <person name="Ding S."/>
            <person name="Wang X."/>
            <person name="Zhu J."/>
            <person name="Ruan X."/>
            <person name="Zhao L."/>
            <person name="Wei J."/>
            <person name="Que T."/>
            <person name="Du C."/>
            <person name="Cheng J."/>
            <person name="Dai P."/>
            <person name="Han X."/>
            <person name="Huang E."/>
            <person name="Gao Y."/>
            <person name="Liu J."/>
            <person name="Shao H."/>
            <person name="Ye R."/>
            <person name="Li L."/>
            <person name="Wei W."/>
            <person name="Wang X."/>
            <person name="Wang C."/>
            <person name="Huo Q."/>
            <person name="Li W."/>
            <person name="Guo W."/>
            <person name="Chen H."/>
            <person name="Chen S."/>
            <person name="Zhou L."/>
            <person name="Zhou L."/>
            <person name="Ni X."/>
            <person name="Tian J."/>
            <person name="Zhou Y."/>
            <person name="Sheng Y."/>
            <person name="Liu T."/>
            <person name="Pan Y."/>
            <person name="Xia L."/>
            <person name="Li J."/>
            <person name="Zhao F."/>
            <person name="Cao W."/>
        </authorList>
    </citation>
    <scope>NUCLEOTIDE SEQUENCE</scope>
    <source>
        <strain evidence="2">Rmic-2018</strain>
        <tissue evidence="2">Larvae</tissue>
    </source>
</reference>
<feature type="compositionally biased region" description="Polar residues" evidence="1">
    <location>
        <begin position="35"/>
        <end position="46"/>
    </location>
</feature>
<evidence type="ECO:0000313" key="3">
    <source>
        <dbReference type="Proteomes" id="UP000821866"/>
    </source>
</evidence>
<feature type="compositionally biased region" description="Basic and acidic residues" evidence="1">
    <location>
        <begin position="97"/>
        <end position="112"/>
    </location>
</feature>